<accession>T0KWJ3</accession>
<protein>
    <submittedName>
        <fullName evidence="2">Uncharacterized protein</fullName>
    </submittedName>
</protein>
<keyword evidence="1" id="KW-0812">Transmembrane</keyword>
<dbReference type="EMBL" id="KE647359">
    <property type="protein sequence ID" value="EQB59847.1"/>
    <property type="molecule type" value="Genomic_DNA"/>
</dbReference>
<dbReference type="Proteomes" id="UP000053780">
    <property type="component" value="Unassembled WGS sequence"/>
</dbReference>
<name>T0KWJ3_9MICR</name>
<dbReference type="HOGENOM" id="CLU_1027103_0_0_1"/>
<organism evidence="2 3">
    <name type="scientific">Vairimorpha apis BRL 01</name>
    <dbReference type="NCBI Taxonomy" id="1037528"/>
    <lineage>
        <taxon>Eukaryota</taxon>
        <taxon>Fungi</taxon>
        <taxon>Fungi incertae sedis</taxon>
        <taxon>Microsporidia</taxon>
        <taxon>Nosematidae</taxon>
        <taxon>Vairimorpha</taxon>
    </lineage>
</organism>
<dbReference type="VEuPathDB" id="MicrosporidiaDB:NAPIS_ORF02590"/>
<keyword evidence="1" id="KW-0472">Membrane</keyword>
<evidence type="ECO:0000313" key="2">
    <source>
        <dbReference type="EMBL" id="EQB59847.1"/>
    </source>
</evidence>
<evidence type="ECO:0000256" key="1">
    <source>
        <dbReference type="SAM" id="Phobius"/>
    </source>
</evidence>
<proteinExistence type="predicted"/>
<evidence type="ECO:0000313" key="3">
    <source>
        <dbReference type="Proteomes" id="UP000053780"/>
    </source>
</evidence>
<keyword evidence="3" id="KW-1185">Reference proteome</keyword>
<gene>
    <name evidence="2" type="ORF">NAPIS_ORF02590</name>
</gene>
<keyword evidence="1" id="KW-1133">Transmembrane helix</keyword>
<reference evidence="2 3" key="1">
    <citation type="journal article" date="2013" name="BMC Genomics">
        <title>Genome sequencing and comparative genomics of honey bee microsporidia, Nosema apis reveal novel insights into host-parasite interactions.</title>
        <authorList>
            <person name="Chen Yp."/>
            <person name="Pettis J.S."/>
            <person name="Zhao Y."/>
            <person name="Liu X."/>
            <person name="Tallon L.J."/>
            <person name="Sadzewicz L.D."/>
            <person name="Li R."/>
            <person name="Zheng H."/>
            <person name="Huang S."/>
            <person name="Zhang X."/>
            <person name="Hamilton M.C."/>
            <person name="Pernal S.F."/>
            <person name="Melathopoulos A.P."/>
            <person name="Yan X."/>
            <person name="Evans J.D."/>
        </authorList>
    </citation>
    <scope>NUCLEOTIDE SEQUENCE [LARGE SCALE GENOMIC DNA]</scope>
    <source>
        <strain evidence="2 3">BRL 01</strain>
    </source>
</reference>
<dbReference type="AlphaFoldDB" id="T0KWJ3"/>
<sequence length="271" mass="32908">MNTITLEKLCNVFETNNDTKTDQLNNIDCFYTSYCFKEIINQINTNYNCYNKYKIVFFYKDKFIIRNLNTMQDFDCFFTLDLKTYYNILKNQLILFEGRTYNFDYYKEDKFKEILKYCYGVKHFLKNLDNIKHLPKNDFKEFENRLIKYNKNILKTIDDENEYDITFKDLWYNGYGFQWNGSNYSKNNSIHNKSEINQNKKSKYFINENIHYEPTLNNSNFSSNLLNNSYSDMENSNNNITLILSLLTPFAMISILFIFIILFIYKRKKYN</sequence>
<feature type="transmembrane region" description="Helical" evidence="1">
    <location>
        <begin position="242"/>
        <end position="265"/>
    </location>
</feature>